<proteinExistence type="predicted"/>
<dbReference type="EMBL" id="JAMGBC010000001">
    <property type="protein sequence ID" value="MCL6679010.1"/>
    <property type="molecule type" value="Genomic_DNA"/>
</dbReference>
<organism evidence="3 4">
    <name type="scientific">Sphingomonas anseongensis</name>
    <dbReference type="NCBI Taxonomy" id="2908207"/>
    <lineage>
        <taxon>Bacteria</taxon>
        <taxon>Pseudomonadati</taxon>
        <taxon>Pseudomonadota</taxon>
        <taxon>Alphaproteobacteria</taxon>
        <taxon>Sphingomonadales</taxon>
        <taxon>Sphingomonadaceae</taxon>
        <taxon>Sphingomonas</taxon>
    </lineage>
</organism>
<dbReference type="PROSITE" id="PS51257">
    <property type="entry name" value="PROKAR_LIPOPROTEIN"/>
    <property type="match status" value="1"/>
</dbReference>
<evidence type="ECO:0000313" key="3">
    <source>
        <dbReference type="EMBL" id="MCL6679010.1"/>
    </source>
</evidence>
<accession>A0ABT0RGD7</accession>
<dbReference type="InterPro" id="IPR036249">
    <property type="entry name" value="Thioredoxin-like_sf"/>
</dbReference>
<evidence type="ECO:0000313" key="4">
    <source>
        <dbReference type="Proteomes" id="UP001165343"/>
    </source>
</evidence>
<keyword evidence="1" id="KW-0732">Signal</keyword>
<feature type="chain" id="PRO_5046745504" evidence="1">
    <location>
        <begin position="22"/>
        <end position="256"/>
    </location>
</feature>
<dbReference type="Gene3D" id="3.40.30.10">
    <property type="entry name" value="Glutaredoxin"/>
    <property type="match status" value="1"/>
</dbReference>
<gene>
    <name evidence="3" type="ORF">LZ519_06730</name>
</gene>
<reference evidence="3" key="1">
    <citation type="submission" date="2022-05" db="EMBL/GenBank/DDBJ databases">
        <authorList>
            <person name="Jo J.-H."/>
            <person name="Im W.-T."/>
        </authorList>
    </citation>
    <scope>NUCLEOTIDE SEQUENCE</scope>
    <source>
        <strain evidence="3">RG327</strain>
    </source>
</reference>
<protein>
    <submittedName>
        <fullName evidence="3">DsbA family protein</fullName>
    </submittedName>
</protein>
<evidence type="ECO:0000259" key="2">
    <source>
        <dbReference type="Pfam" id="PF13462"/>
    </source>
</evidence>
<evidence type="ECO:0000256" key="1">
    <source>
        <dbReference type="SAM" id="SignalP"/>
    </source>
</evidence>
<keyword evidence="4" id="KW-1185">Reference proteome</keyword>
<dbReference type="Proteomes" id="UP001165343">
    <property type="component" value="Unassembled WGS sequence"/>
</dbReference>
<feature type="domain" description="Thioredoxin-like fold" evidence="2">
    <location>
        <begin position="58"/>
        <end position="233"/>
    </location>
</feature>
<dbReference type="InterPro" id="IPR012336">
    <property type="entry name" value="Thioredoxin-like_fold"/>
</dbReference>
<dbReference type="RefSeq" id="WP_249867933.1">
    <property type="nucleotide sequence ID" value="NZ_JAMGBC010000001.1"/>
</dbReference>
<feature type="signal peptide" evidence="1">
    <location>
        <begin position="1"/>
        <end position="21"/>
    </location>
</feature>
<name>A0ABT0RGD7_9SPHN</name>
<sequence>MKPSHLLLAITAVLASGACNAEKGNDAAASVEDSGKPIAVKPPANGDWSSIVTATSAGGYRMGNPNAKIHLIEYGSMTCPHCRSFDENGVTPLTEKYVKPGKISYEFRNYVRDPFDIAASLIARCNGAKSFFPLARALYKDQPNWVAKIQAAPPAQLEALQSLGPDKQFLEIAKVADLQKWAAMRGVPTAKSTACLTNQASINQLVQMDSDVTAKYPDFPGTPTFIINGKLVELGPVTEAQVWPALESKIKAAMGG</sequence>
<comment type="caution">
    <text evidence="3">The sequence shown here is derived from an EMBL/GenBank/DDBJ whole genome shotgun (WGS) entry which is preliminary data.</text>
</comment>
<dbReference type="Gene3D" id="1.10.40.110">
    <property type="match status" value="1"/>
</dbReference>
<dbReference type="Pfam" id="PF13462">
    <property type="entry name" value="Thioredoxin_4"/>
    <property type="match status" value="1"/>
</dbReference>
<dbReference type="SUPFAM" id="SSF52833">
    <property type="entry name" value="Thioredoxin-like"/>
    <property type="match status" value="1"/>
</dbReference>